<dbReference type="FunFam" id="1.10.3090.10:FF:000004">
    <property type="entry name" value="CCA tRNA nucleotidyltransferase 1, mitochondrial"/>
    <property type="match status" value="1"/>
</dbReference>
<evidence type="ECO:0000256" key="4">
    <source>
        <dbReference type="ARBA" id="ARBA00022694"/>
    </source>
</evidence>
<sequence length="341" mass="39374">MKLQSPEFQSLFTEGLKSLTVILKTNFKKTYIYFQLHEENFEITTLRIDVATDGRHAEVEFTTDWQKDAERRDLTINSMFLDLKNKKVRFVGQAKQRIQEDYLRILRYFRFYGKIVDTPGDHDPETLEAIAENAKGLAGISGERIWVELKKMLTSNHVNHLIHLIYDLDVAPYIGLPASASLEEFNKVSKNVEGFSPKPMTLLTSLFKVQDDVTKLDLRLKISKEEKNLGLFIVKNRKDLIKATDSSEPLKPYQDFIIDSRDSDATARVCELLKYQGEHGLLKEMQQWSIPPFPVSGHDIRKVGISSGKEIGVLLQQLREQWKKSGYQMEKDELLSYIKKT</sequence>
<dbReference type="GO" id="GO:1990180">
    <property type="term" value="P:mitochondrial tRNA 3'-end processing"/>
    <property type="evidence" value="ECO:0007669"/>
    <property type="project" value="TreeGrafter"/>
</dbReference>
<keyword evidence="7" id="KW-0547">Nucleotide-binding</keyword>
<dbReference type="AlphaFoldDB" id="A0A4U1F609"/>
<evidence type="ECO:0000313" key="12">
    <source>
        <dbReference type="EMBL" id="TKC44862.1"/>
    </source>
</evidence>
<dbReference type="EMBL" id="RWIC01000364">
    <property type="protein sequence ID" value="TKC44862.1"/>
    <property type="molecule type" value="Genomic_DNA"/>
</dbReference>
<reference evidence="13" key="1">
    <citation type="journal article" date="2019" name="IScience">
        <title>Narwhal Genome Reveals Long-Term Low Genetic Diversity despite Current Large Abundance Size.</title>
        <authorList>
            <person name="Westbury M.V."/>
            <person name="Petersen B."/>
            <person name="Garde E."/>
            <person name="Heide-Jorgensen M.P."/>
            <person name="Lorenzen E.D."/>
        </authorList>
    </citation>
    <scope>NUCLEOTIDE SEQUENCE [LARGE SCALE GENOMIC DNA]</scope>
</reference>
<dbReference type="GO" id="GO:0001680">
    <property type="term" value="P:tRNA 3'-terminal CCA addition"/>
    <property type="evidence" value="ECO:0007669"/>
    <property type="project" value="TreeGrafter"/>
</dbReference>
<evidence type="ECO:0000256" key="7">
    <source>
        <dbReference type="ARBA" id="ARBA00022741"/>
    </source>
</evidence>
<dbReference type="SUPFAM" id="SSF81891">
    <property type="entry name" value="Poly A polymerase C-terminal region-like"/>
    <property type="match status" value="1"/>
</dbReference>
<evidence type="ECO:0000256" key="8">
    <source>
        <dbReference type="ARBA" id="ARBA00022842"/>
    </source>
</evidence>
<dbReference type="GO" id="GO:0046872">
    <property type="term" value="F:metal ion binding"/>
    <property type="evidence" value="ECO:0007669"/>
    <property type="project" value="UniProtKB-KW"/>
</dbReference>
<accession>A0A4U1F609</accession>
<dbReference type="InterPro" id="IPR002646">
    <property type="entry name" value="PolA_pol_head_dom"/>
</dbReference>
<evidence type="ECO:0000259" key="11">
    <source>
        <dbReference type="Pfam" id="PF12627"/>
    </source>
</evidence>
<keyword evidence="9" id="KW-0694">RNA-binding</keyword>
<evidence type="ECO:0000256" key="9">
    <source>
        <dbReference type="RuleBase" id="RU003953"/>
    </source>
</evidence>
<evidence type="ECO:0000313" key="13">
    <source>
        <dbReference type="Proteomes" id="UP000308365"/>
    </source>
</evidence>
<dbReference type="InterPro" id="IPR032828">
    <property type="entry name" value="PolyA_RNA-bd"/>
</dbReference>
<comment type="similarity">
    <text evidence="2 9">Belongs to the tRNA nucleotidyltransferase/poly(A) polymerase family.</text>
</comment>
<protein>
    <recommendedName>
        <fullName evidence="14">Poly A polymerase head domain-containing protein</fullName>
    </recommendedName>
</protein>
<dbReference type="Proteomes" id="UP000308365">
    <property type="component" value="Unassembled WGS sequence"/>
</dbReference>
<evidence type="ECO:0000256" key="6">
    <source>
        <dbReference type="ARBA" id="ARBA00022723"/>
    </source>
</evidence>
<dbReference type="GO" id="GO:0000049">
    <property type="term" value="F:tRNA binding"/>
    <property type="evidence" value="ECO:0007669"/>
    <property type="project" value="TreeGrafter"/>
</dbReference>
<evidence type="ECO:0000256" key="5">
    <source>
        <dbReference type="ARBA" id="ARBA00022695"/>
    </source>
</evidence>
<keyword evidence="8" id="KW-0460">Magnesium</keyword>
<dbReference type="GO" id="GO:0016779">
    <property type="term" value="F:nucleotidyltransferase activity"/>
    <property type="evidence" value="ECO:0007669"/>
    <property type="project" value="UniProtKB-KW"/>
</dbReference>
<dbReference type="Gene3D" id="1.10.3090.10">
    <property type="entry name" value="cca-adding enzyme, domain 2"/>
    <property type="match status" value="1"/>
</dbReference>
<evidence type="ECO:0000259" key="10">
    <source>
        <dbReference type="Pfam" id="PF01743"/>
    </source>
</evidence>
<comment type="caution">
    <text evidence="12">The sequence shown here is derived from an EMBL/GenBank/DDBJ whole genome shotgun (WGS) entry which is preliminary data.</text>
</comment>
<proteinExistence type="inferred from homology"/>
<dbReference type="Pfam" id="PF01743">
    <property type="entry name" value="PolyA_pol"/>
    <property type="match status" value="1"/>
</dbReference>
<feature type="domain" description="tRNA nucleotidyltransferase/poly(A) polymerase RNA and SrmB- binding" evidence="11">
    <location>
        <begin position="123"/>
        <end position="173"/>
    </location>
</feature>
<keyword evidence="5" id="KW-0548">Nucleotidyltransferase</keyword>
<feature type="domain" description="Poly A polymerase head" evidence="10">
    <location>
        <begin position="20"/>
        <end position="89"/>
    </location>
</feature>
<evidence type="ECO:0000256" key="3">
    <source>
        <dbReference type="ARBA" id="ARBA00022679"/>
    </source>
</evidence>
<dbReference type="PANTHER" id="PTHR46173:SF1">
    <property type="entry name" value="CCA TRNA NUCLEOTIDYLTRANSFERASE 1, MITOCHONDRIAL"/>
    <property type="match status" value="1"/>
</dbReference>
<evidence type="ECO:0008006" key="14">
    <source>
        <dbReference type="Google" id="ProtNLM"/>
    </source>
</evidence>
<comment type="cofactor">
    <cofactor evidence="1">
        <name>Mg(2+)</name>
        <dbReference type="ChEBI" id="CHEBI:18420"/>
    </cofactor>
</comment>
<keyword evidence="6" id="KW-0479">Metal-binding</keyword>
<name>A0A4U1F609_MONMO</name>
<keyword evidence="3 9" id="KW-0808">Transferase</keyword>
<dbReference type="PANTHER" id="PTHR46173">
    <property type="entry name" value="CCA TRNA NUCLEOTIDYLTRANSFERASE 1, MITOCHONDRIAL"/>
    <property type="match status" value="1"/>
</dbReference>
<dbReference type="GO" id="GO:0000166">
    <property type="term" value="F:nucleotide binding"/>
    <property type="evidence" value="ECO:0007669"/>
    <property type="project" value="UniProtKB-KW"/>
</dbReference>
<organism evidence="12 13">
    <name type="scientific">Monodon monoceros</name>
    <name type="common">Narwhal</name>
    <name type="synonym">Ceratodon monodon</name>
    <dbReference type="NCBI Taxonomy" id="40151"/>
    <lineage>
        <taxon>Eukaryota</taxon>
        <taxon>Metazoa</taxon>
        <taxon>Chordata</taxon>
        <taxon>Craniata</taxon>
        <taxon>Vertebrata</taxon>
        <taxon>Euteleostomi</taxon>
        <taxon>Mammalia</taxon>
        <taxon>Eutheria</taxon>
        <taxon>Laurasiatheria</taxon>
        <taxon>Artiodactyla</taxon>
        <taxon>Whippomorpha</taxon>
        <taxon>Cetacea</taxon>
        <taxon>Odontoceti</taxon>
        <taxon>Monodontidae</taxon>
        <taxon>Monodon</taxon>
    </lineage>
</organism>
<evidence type="ECO:0000256" key="2">
    <source>
        <dbReference type="ARBA" id="ARBA00007265"/>
    </source>
</evidence>
<dbReference type="InterPro" id="IPR043519">
    <property type="entry name" value="NT_sf"/>
</dbReference>
<dbReference type="InterPro" id="IPR050264">
    <property type="entry name" value="Bact_CCA-adding_enz_type3_sf"/>
</dbReference>
<keyword evidence="4" id="KW-0819">tRNA processing</keyword>
<dbReference type="Pfam" id="PF12627">
    <property type="entry name" value="PolyA_pol_RNAbd"/>
    <property type="match status" value="1"/>
</dbReference>
<evidence type="ECO:0000256" key="1">
    <source>
        <dbReference type="ARBA" id="ARBA00001946"/>
    </source>
</evidence>
<dbReference type="SUPFAM" id="SSF81301">
    <property type="entry name" value="Nucleotidyltransferase"/>
    <property type="match status" value="1"/>
</dbReference>
<gene>
    <name evidence="12" type="ORF">EI555_015728</name>
</gene>
<dbReference type="GO" id="GO:0005739">
    <property type="term" value="C:mitochondrion"/>
    <property type="evidence" value="ECO:0007669"/>
    <property type="project" value="TreeGrafter"/>
</dbReference>